<dbReference type="Pfam" id="PF00005">
    <property type="entry name" value="ABC_tran"/>
    <property type="match status" value="1"/>
</dbReference>
<evidence type="ECO:0000256" key="1">
    <source>
        <dbReference type="ARBA" id="ARBA00004202"/>
    </source>
</evidence>
<dbReference type="SMART" id="SM00382">
    <property type="entry name" value="AAA"/>
    <property type="match status" value="1"/>
</dbReference>
<reference evidence="11 12" key="1">
    <citation type="submission" date="2018-09" db="EMBL/GenBank/DDBJ databases">
        <title>Streptomyces sp. nov. DS1-2, an endophytic actinomycete isolated from roots of Dendrobium scabrilingue.</title>
        <authorList>
            <person name="Kuncharoen N."/>
            <person name="Kudo T."/>
            <person name="Ohkuma M."/>
            <person name="Yuki M."/>
            <person name="Tanasupawat S."/>
        </authorList>
    </citation>
    <scope>NUCLEOTIDE SEQUENCE [LARGE SCALE GENOMIC DNA]</scope>
    <source>
        <strain evidence="9 12">AZ1-7</strain>
        <strain evidence="10 11">DS1-2</strain>
    </source>
</reference>
<dbReference type="Proteomes" id="UP000275024">
    <property type="component" value="Unassembled WGS sequence"/>
</dbReference>
<keyword evidence="4" id="KW-1003">Cell membrane</keyword>
<evidence type="ECO:0000259" key="8">
    <source>
        <dbReference type="PROSITE" id="PS50893"/>
    </source>
</evidence>
<accession>A0A3A9WJA6</accession>
<name>A0A3A9WJA6_9ACTN</name>
<dbReference type="PROSITE" id="PS50893">
    <property type="entry name" value="ABC_TRANSPORTER_2"/>
    <property type="match status" value="1"/>
</dbReference>
<sequence>MNALLTVDNLTVRAGADPATRILDGVSLTIHEGEVLALVGESGSGKSMTALALIRLLPAPLVAEAGALTVAGEDLLAAGERRMNAIRGGTIGMLFQQPKRMLDPTATVGAHVAEPLRRFGRLSRAAARRATVELLADVGIPEPRRRARAYAHQLSGGIAQRVMIATALAGQPRLLIADEPTTALDATVEAQILRLIAAKKAELGMSVLFISHDLRVVSAIADRIAVMYAGRIVEQGPAAELLAAPQHPYTRALVECSLLRPDEHGELYAIPGHAGPALSLTAGCRFQPRCAASHAARLEHQCAAAEPELAFSGGGSADHTTRCWVASPQAAPSHAAQPKEQV</sequence>
<dbReference type="GO" id="GO:0005524">
    <property type="term" value="F:ATP binding"/>
    <property type="evidence" value="ECO:0007669"/>
    <property type="project" value="UniProtKB-KW"/>
</dbReference>
<evidence type="ECO:0000256" key="7">
    <source>
        <dbReference type="ARBA" id="ARBA00023136"/>
    </source>
</evidence>
<keyword evidence="6 9" id="KW-0067">ATP-binding</keyword>
<keyword evidence="5" id="KW-0547">Nucleotide-binding</keyword>
<dbReference type="GO" id="GO:0015833">
    <property type="term" value="P:peptide transport"/>
    <property type="evidence" value="ECO:0007669"/>
    <property type="project" value="InterPro"/>
</dbReference>
<evidence type="ECO:0000256" key="4">
    <source>
        <dbReference type="ARBA" id="ARBA00022475"/>
    </source>
</evidence>
<dbReference type="InterPro" id="IPR003439">
    <property type="entry name" value="ABC_transporter-like_ATP-bd"/>
</dbReference>
<organism evidence="9 12">
    <name type="scientific">Streptomyces radicis</name>
    <dbReference type="NCBI Taxonomy" id="1750517"/>
    <lineage>
        <taxon>Bacteria</taxon>
        <taxon>Bacillati</taxon>
        <taxon>Actinomycetota</taxon>
        <taxon>Actinomycetes</taxon>
        <taxon>Kitasatosporales</taxon>
        <taxon>Streptomycetaceae</taxon>
        <taxon>Streptomyces</taxon>
    </lineage>
</organism>
<feature type="domain" description="ABC transporter" evidence="8">
    <location>
        <begin position="5"/>
        <end position="254"/>
    </location>
</feature>
<dbReference type="PANTHER" id="PTHR43297">
    <property type="entry name" value="OLIGOPEPTIDE TRANSPORT ATP-BINDING PROTEIN APPD"/>
    <property type="match status" value="1"/>
</dbReference>
<keyword evidence="11" id="KW-1185">Reference proteome</keyword>
<dbReference type="RefSeq" id="WP_120694754.1">
    <property type="nucleotide sequence ID" value="NZ_RBDX01000001.1"/>
</dbReference>
<dbReference type="AlphaFoldDB" id="A0A3A9WJA6"/>
<proteinExistence type="inferred from homology"/>
<evidence type="ECO:0000256" key="5">
    <source>
        <dbReference type="ARBA" id="ARBA00022741"/>
    </source>
</evidence>
<keyword evidence="3" id="KW-0813">Transport</keyword>
<dbReference type="SUPFAM" id="SSF52540">
    <property type="entry name" value="P-loop containing nucleoside triphosphate hydrolases"/>
    <property type="match status" value="1"/>
</dbReference>
<dbReference type="InterPro" id="IPR050388">
    <property type="entry name" value="ABC_Ni/Peptide_Import"/>
</dbReference>
<dbReference type="Pfam" id="PF08352">
    <property type="entry name" value="oligo_HPY"/>
    <property type="match status" value="1"/>
</dbReference>
<keyword evidence="7" id="KW-0472">Membrane</keyword>
<dbReference type="NCBIfam" id="TIGR01727">
    <property type="entry name" value="oligo_HPY"/>
    <property type="match status" value="1"/>
</dbReference>
<comment type="subcellular location">
    <subcellularLocation>
        <location evidence="1">Cell membrane</location>
        <topology evidence="1">Peripheral membrane protein</topology>
    </subcellularLocation>
</comment>
<evidence type="ECO:0000256" key="2">
    <source>
        <dbReference type="ARBA" id="ARBA00005417"/>
    </source>
</evidence>
<evidence type="ECO:0000256" key="6">
    <source>
        <dbReference type="ARBA" id="ARBA00022840"/>
    </source>
</evidence>
<evidence type="ECO:0000256" key="3">
    <source>
        <dbReference type="ARBA" id="ARBA00022448"/>
    </source>
</evidence>
<dbReference type="InterPro" id="IPR013563">
    <property type="entry name" value="Oligopep_ABC_C"/>
</dbReference>
<evidence type="ECO:0000313" key="11">
    <source>
        <dbReference type="Proteomes" id="UP000268652"/>
    </source>
</evidence>
<comment type="caution">
    <text evidence="9">The sequence shown here is derived from an EMBL/GenBank/DDBJ whole genome shotgun (WGS) entry which is preliminary data.</text>
</comment>
<dbReference type="PANTHER" id="PTHR43297:SF2">
    <property type="entry name" value="DIPEPTIDE TRANSPORT ATP-BINDING PROTEIN DPPD"/>
    <property type="match status" value="1"/>
</dbReference>
<dbReference type="FunFam" id="3.40.50.300:FF:000016">
    <property type="entry name" value="Oligopeptide ABC transporter ATP-binding component"/>
    <property type="match status" value="1"/>
</dbReference>
<dbReference type="EMBL" id="RBDY01000001">
    <property type="protein sequence ID" value="RKN27386.1"/>
    <property type="molecule type" value="Genomic_DNA"/>
</dbReference>
<dbReference type="GO" id="GO:0005886">
    <property type="term" value="C:plasma membrane"/>
    <property type="evidence" value="ECO:0007669"/>
    <property type="project" value="UniProtKB-SubCell"/>
</dbReference>
<dbReference type="EMBL" id="RBDX01000001">
    <property type="protein sequence ID" value="RKN12849.1"/>
    <property type="molecule type" value="Genomic_DNA"/>
</dbReference>
<dbReference type="CDD" id="cd03257">
    <property type="entry name" value="ABC_NikE_OppD_transporters"/>
    <property type="match status" value="1"/>
</dbReference>
<dbReference type="InterPro" id="IPR027417">
    <property type="entry name" value="P-loop_NTPase"/>
</dbReference>
<evidence type="ECO:0000313" key="12">
    <source>
        <dbReference type="Proteomes" id="UP000275024"/>
    </source>
</evidence>
<gene>
    <name evidence="10" type="ORF">D7318_00240</name>
    <name evidence="9" type="ORF">D7319_02655</name>
</gene>
<dbReference type="InterPro" id="IPR003593">
    <property type="entry name" value="AAA+_ATPase"/>
</dbReference>
<evidence type="ECO:0000313" key="10">
    <source>
        <dbReference type="EMBL" id="RKN27386.1"/>
    </source>
</evidence>
<protein>
    <submittedName>
        <fullName evidence="9">ABC transporter ATP-binding protein</fullName>
    </submittedName>
</protein>
<comment type="similarity">
    <text evidence="2">Belongs to the ABC transporter superfamily.</text>
</comment>
<evidence type="ECO:0000313" key="9">
    <source>
        <dbReference type="EMBL" id="RKN12849.1"/>
    </source>
</evidence>
<dbReference type="OrthoDB" id="5357528at2"/>
<dbReference type="Proteomes" id="UP000268652">
    <property type="component" value="Unassembled WGS sequence"/>
</dbReference>
<dbReference type="Gene3D" id="3.40.50.300">
    <property type="entry name" value="P-loop containing nucleotide triphosphate hydrolases"/>
    <property type="match status" value="1"/>
</dbReference>
<dbReference type="GO" id="GO:0016887">
    <property type="term" value="F:ATP hydrolysis activity"/>
    <property type="evidence" value="ECO:0007669"/>
    <property type="project" value="InterPro"/>
</dbReference>